<evidence type="ECO:0000256" key="1">
    <source>
        <dbReference type="ARBA" id="ARBA00010579"/>
    </source>
</evidence>
<dbReference type="OMA" id="FGVKIEC"/>
<reference evidence="4 5" key="1">
    <citation type="journal article" date="2015" name="Mol. Plant Microbe Interact.">
        <title>Genome, transcriptome, and functional analyses of Penicillium expansum provide new insights into secondary metabolism and pathogenicity.</title>
        <authorList>
            <person name="Ballester A.R."/>
            <person name="Marcet-Houben M."/>
            <person name="Levin E."/>
            <person name="Sela N."/>
            <person name="Selma-Lazaro C."/>
            <person name="Carmona L."/>
            <person name="Wisniewski M."/>
            <person name="Droby S."/>
            <person name="Gonzalez-Candelas L."/>
            <person name="Gabaldon T."/>
        </authorList>
    </citation>
    <scope>NUCLEOTIDE SEQUENCE [LARGE SCALE GENOMIC DNA]</scope>
    <source>
        <strain evidence="4 5">PHI-1</strain>
    </source>
</reference>
<dbReference type="EMBL" id="JQGA01000240">
    <property type="protein sequence ID" value="KGO76602.1"/>
    <property type="molecule type" value="Genomic_DNA"/>
</dbReference>
<dbReference type="Pfam" id="PF03856">
    <property type="entry name" value="SUN"/>
    <property type="match status" value="1"/>
</dbReference>
<feature type="region of interest" description="Disordered" evidence="2">
    <location>
        <begin position="315"/>
        <end position="434"/>
    </location>
</feature>
<evidence type="ECO:0000256" key="3">
    <source>
        <dbReference type="SAM" id="SignalP"/>
    </source>
</evidence>
<dbReference type="HOGENOM" id="CLU_026108_1_1_1"/>
<keyword evidence="5" id="KW-1185">Reference proteome</keyword>
<dbReference type="AlphaFoldDB" id="A0A0A2L914"/>
<comment type="caution">
    <text evidence="4">The sequence shown here is derived from an EMBL/GenBank/DDBJ whole genome shotgun (WGS) entry which is preliminary data.</text>
</comment>
<dbReference type="OrthoDB" id="5554151at2759"/>
<proteinExistence type="inferred from homology"/>
<feature type="chain" id="PRO_5002002122" description="SUN" evidence="3">
    <location>
        <begin position="23"/>
        <end position="519"/>
    </location>
</feature>
<dbReference type="Proteomes" id="UP000030104">
    <property type="component" value="Unassembled WGS sequence"/>
</dbReference>
<feature type="signal peptide" evidence="3">
    <location>
        <begin position="1"/>
        <end position="22"/>
    </location>
</feature>
<dbReference type="PANTHER" id="PTHR31654">
    <property type="entry name" value="SECRETED BETA-GLUCOSIDASE ADG3-RELATED"/>
    <property type="match status" value="1"/>
</dbReference>
<protein>
    <recommendedName>
        <fullName evidence="6">SUN</fullName>
    </recommendedName>
</protein>
<dbReference type="InterPro" id="IPR053088">
    <property type="entry name" value="Beta-glucosidase/SUN-like"/>
</dbReference>
<evidence type="ECO:0000256" key="2">
    <source>
        <dbReference type="SAM" id="MobiDB-lite"/>
    </source>
</evidence>
<feature type="compositionally biased region" description="Low complexity" evidence="2">
    <location>
        <begin position="323"/>
        <end position="434"/>
    </location>
</feature>
<evidence type="ECO:0008006" key="6">
    <source>
        <dbReference type="Google" id="ProtNLM"/>
    </source>
</evidence>
<dbReference type="PANTHER" id="PTHR31654:SF0">
    <property type="entry name" value="SECRETED BETA-GLUCOSIDASE ADG3-RELATED"/>
    <property type="match status" value="1"/>
</dbReference>
<keyword evidence="3" id="KW-0732">Signal</keyword>
<evidence type="ECO:0000313" key="4">
    <source>
        <dbReference type="EMBL" id="KGO76602.1"/>
    </source>
</evidence>
<sequence length="519" mass="53481">MKFQITSFRAAALVALIASAEAAKHSHGQSHHHETRDVALAKRSGKCKFPSDAGLVEITPHEQNAGWAMSPDQPCEPGNYCPYACPSGQVSMQWDPKATSYTYPMSMRGGLYCDDHGKIHKPFPNRDYCESATGVLKAHNKAGKSVSFCQTVLPGNEAMLIPTMVDTLADLAVPGMSYWCSTAAQYYINAPGVTAEEGCIWGTSDNPVGNWSPYTAGANTDESGNTFLKIGWNPIYLEKTTPFRNVKPEFGIEVECEGDGCNGLPCKIDPAVNDVNEMIGTPFVGAGGATGCVVTIPKGETAHIVVFEKEGNGSTLSETIEVSTSTPATTSSSRSSSSSSTSTSTTSTTSTRTSTSTSSSSSTTTTTTSTSTTSTSTTSTSTTSTTTSTSTSTPTPTLTSTSTSTTESSTSTSTSTPSSTSTSTPTSTASSTSTASFTSTTSVLSITSPSARLPNSSLTLSYTYQPHVLTGSADIQAASKTTAAAAAASTSSITGGATSATVSMLTLAFGAIAAMAMNL</sequence>
<evidence type="ECO:0000313" key="5">
    <source>
        <dbReference type="Proteomes" id="UP000030104"/>
    </source>
</evidence>
<dbReference type="STRING" id="40296.A0A0A2L914"/>
<name>A0A0A2L914_PENIT</name>
<gene>
    <name evidence="4" type="ORF">PITC_091250</name>
</gene>
<dbReference type="PhylomeDB" id="A0A0A2L914"/>
<dbReference type="InterPro" id="IPR005556">
    <property type="entry name" value="SUN"/>
</dbReference>
<comment type="similarity">
    <text evidence="1">Belongs to the SUN family.</text>
</comment>
<organism evidence="4 5">
    <name type="scientific">Penicillium italicum</name>
    <name type="common">Blue mold</name>
    <dbReference type="NCBI Taxonomy" id="40296"/>
    <lineage>
        <taxon>Eukaryota</taxon>
        <taxon>Fungi</taxon>
        <taxon>Dikarya</taxon>
        <taxon>Ascomycota</taxon>
        <taxon>Pezizomycotina</taxon>
        <taxon>Eurotiomycetes</taxon>
        <taxon>Eurotiomycetidae</taxon>
        <taxon>Eurotiales</taxon>
        <taxon>Aspergillaceae</taxon>
        <taxon>Penicillium</taxon>
    </lineage>
</organism>
<accession>A0A0A2L914</accession>